<name>A0ABX8SEJ7_9ACTN</name>
<dbReference type="InterPro" id="IPR019109">
    <property type="entry name" value="MamF_MmsF"/>
</dbReference>
<organism evidence="6 7">
    <name type="scientific">Skermania pinensis</name>
    <dbReference type="NCBI Taxonomy" id="39122"/>
    <lineage>
        <taxon>Bacteria</taxon>
        <taxon>Bacillati</taxon>
        <taxon>Actinomycetota</taxon>
        <taxon>Actinomycetes</taxon>
        <taxon>Mycobacteriales</taxon>
        <taxon>Gordoniaceae</taxon>
        <taxon>Skermania</taxon>
    </lineage>
</organism>
<keyword evidence="7" id="KW-1185">Reference proteome</keyword>
<keyword evidence="4 5" id="KW-0472">Membrane</keyword>
<evidence type="ECO:0000256" key="1">
    <source>
        <dbReference type="ARBA" id="ARBA00004141"/>
    </source>
</evidence>
<dbReference type="Pfam" id="PF09685">
    <property type="entry name" value="MamF_MmsF"/>
    <property type="match status" value="1"/>
</dbReference>
<accession>A0ABX8SEJ7</accession>
<evidence type="ECO:0000256" key="4">
    <source>
        <dbReference type="ARBA" id="ARBA00023136"/>
    </source>
</evidence>
<evidence type="ECO:0000256" key="2">
    <source>
        <dbReference type="ARBA" id="ARBA00022692"/>
    </source>
</evidence>
<protein>
    <submittedName>
        <fullName evidence="6">DUF4870 domain-containing protein</fullName>
    </submittedName>
</protein>
<dbReference type="EMBL" id="CP079105">
    <property type="protein sequence ID" value="QXQ15866.1"/>
    <property type="molecule type" value="Genomic_DNA"/>
</dbReference>
<feature type="transmembrane region" description="Helical" evidence="5">
    <location>
        <begin position="78"/>
        <end position="97"/>
    </location>
</feature>
<keyword evidence="3 5" id="KW-1133">Transmembrane helix</keyword>
<comment type="subcellular location">
    <subcellularLocation>
        <location evidence="1">Membrane</location>
        <topology evidence="1">Multi-pass membrane protein</topology>
    </subcellularLocation>
</comment>
<dbReference type="Proteomes" id="UP000887023">
    <property type="component" value="Chromosome"/>
</dbReference>
<feature type="transmembrane region" description="Helical" evidence="5">
    <location>
        <begin position="51"/>
        <end position="72"/>
    </location>
</feature>
<evidence type="ECO:0000313" key="7">
    <source>
        <dbReference type="Proteomes" id="UP000887023"/>
    </source>
</evidence>
<evidence type="ECO:0000313" key="6">
    <source>
        <dbReference type="EMBL" id="QXQ15866.1"/>
    </source>
</evidence>
<evidence type="ECO:0000256" key="3">
    <source>
        <dbReference type="ARBA" id="ARBA00022989"/>
    </source>
</evidence>
<reference evidence="6" key="1">
    <citation type="submission" date="2021-07" db="EMBL/GenBank/DDBJ databases">
        <title>Candidatus Kaistella beijingensis sp. nov. isolated from a municipal wastewater treatment plant is involved in sludge foaming.</title>
        <authorList>
            <person name="Song Y."/>
            <person name="Liu S.-J."/>
        </authorList>
    </citation>
    <scope>NUCLEOTIDE SEQUENCE</scope>
    <source>
        <strain evidence="6">DSM 43998</strain>
    </source>
</reference>
<gene>
    <name evidence="6" type="ORF">KV203_11680</name>
</gene>
<sequence length="115" mass="12480">MSPDEERTWGMVSHLVPLAAMVLSAGVLGFVASVLLYVLVKDRGPFVRQHAASSVNVQIVTGIVLLISIPLMYLVIGFVTYGSALVFAFVVHVIGAIKANRGQWYNPPLTPRFVN</sequence>
<keyword evidence="2 5" id="KW-0812">Transmembrane</keyword>
<feature type="transmembrane region" description="Helical" evidence="5">
    <location>
        <begin position="15"/>
        <end position="39"/>
    </location>
</feature>
<proteinExistence type="predicted"/>
<evidence type="ECO:0000256" key="5">
    <source>
        <dbReference type="SAM" id="Phobius"/>
    </source>
</evidence>